<dbReference type="InterPro" id="IPR006311">
    <property type="entry name" value="TAT_signal"/>
</dbReference>
<dbReference type="Gene3D" id="1.20.5.700">
    <property type="entry name" value="Single helix bin"/>
    <property type="match status" value="1"/>
</dbReference>
<protein>
    <submittedName>
        <fullName evidence="2">Formate dehydrogenase</fullName>
    </submittedName>
</protein>
<name>A0A094JBN5_9GAMM</name>
<dbReference type="PIRSF" id="PIRSF036704">
    <property type="entry name" value="UCP036704"/>
    <property type="match status" value="1"/>
</dbReference>
<dbReference type="NCBIfam" id="TIGR02811">
    <property type="entry name" value="formate_TAT"/>
    <property type="match status" value="1"/>
</dbReference>
<dbReference type="eggNOG" id="ENOG5033B11">
    <property type="taxonomic scope" value="Bacteria"/>
</dbReference>
<accession>A0A094JBN5</accession>
<organism evidence="2 3">
    <name type="scientific">Shewanella mangrovi</name>
    <dbReference type="NCBI Taxonomy" id="1515746"/>
    <lineage>
        <taxon>Bacteria</taxon>
        <taxon>Pseudomonadati</taxon>
        <taxon>Pseudomonadota</taxon>
        <taxon>Gammaproteobacteria</taxon>
        <taxon>Alteromonadales</taxon>
        <taxon>Shewanellaceae</taxon>
        <taxon>Shewanella</taxon>
    </lineage>
</organism>
<dbReference type="PROSITE" id="PS51318">
    <property type="entry name" value="TAT"/>
    <property type="match status" value="1"/>
</dbReference>
<dbReference type="Proteomes" id="UP000029264">
    <property type="component" value="Unassembled WGS sequence"/>
</dbReference>
<dbReference type="EMBL" id="JPEO01000015">
    <property type="protein sequence ID" value="KFZ36672.1"/>
    <property type="molecule type" value="Genomic_DNA"/>
</dbReference>
<sequence length="64" mass="6923">MTQSKPDLSRRSLLKALTVGSVASAAVAATGVSANDTKPTEENSVKASGYRETEHIRHYYNSLR</sequence>
<evidence type="ECO:0000313" key="2">
    <source>
        <dbReference type="EMBL" id="KFZ36672.1"/>
    </source>
</evidence>
<dbReference type="STRING" id="1515746.HR45_15385"/>
<evidence type="ECO:0000313" key="3">
    <source>
        <dbReference type="Proteomes" id="UP000029264"/>
    </source>
</evidence>
<feature type="signal peptide" evidence="1">
    <location>
        <begin position="1"/>
        <end position="28"/>
    </location>
</feature>
<reference evidence="2 3" key="1">
    <citation type="submission" date="2014-06" db="EMBL/GenBank/DDBJ databases">
        <title>Shewanella sp. YQH10.</title>
        <authorList>
            <person name="Liu Y."/>
            <person name="Zeng R."/>
        </authorList>
    </citation>
    <scope>NUCLEOTIDE SEQUENCE [LARGE SCALE GENOMIC DNA]</scope>
    <source>
        <strain evidence="2 3">YQH10</strain>
    </source>
</reference>
<keyword evidence="1" id="KW-0732">Signal</keyword>
<evidence type="ECO:0000256" key="1">
    <source>
        <dbReference type="SAM" id="SignalP"/>
    </source>
</evidence>
<gene>
    <name evidence="2" type="ORF">HR45_15385</name>
</gene>
<dbReference type="OrthoDB" id="6121375at2"/>
<keyword evidence="3" id="KW-1185">Reference proteome</keyword>
<dbReference type="InterPro" id="IPR014177">
    <property type="entry name" value="Formate_DH_TAT-contain"/>
</dbReference>
<dbReference type="RefSeq" id="WP_037444531.1">
    <property type="nucleotide sequence ID" value="NZ_JPEO01000015.1"/>
</dbReference>
<dbReference type="AlphaFoldDB" id="A0A094JBN5"/>
<proteinExistence type="predicted"/>
<feature type="chain" id="PRO_5001905077" evidence="1">
    <location>
        <begin position="29"/>
        <end position="64"/>
    </location>
</feature>
<comment type="caution">
    <text evidence="2">The sequence shown here is derived from an EMBL/GenBank/DDBJ whole genome shotgun (WGS) entry which is preliminary data.</text>
</comment>